<keyword evidence="8 10" id="KW-1133">Transmembrane helix</keyword>
<evidence type="ECO:0000256" key="2">
    <source>
        <dbReference type="ARBA" id="ARBA00022475"/>
    </source>
</evidence>
<dbReference type="FunFam" id="3.40.1700.10:FF:000002">
    <property type="entry name" value="Diadenylate cyclase"/>
    <property type="match status" value="1"/>
</dbReference>
<dbReference type="HAMAP" id="MF_01499">
    <property type="entry name" value="DacA"/>
    <property type="match status" value="1"/>
</dbReference>
<evidence type="ECO:0000256" key="4">
    <source>
        <dbReference type="ARBA" id="ARBA00022692"/>
    </source>
</evidence>
<dbReference type="InterPro" id="IPR050338">
    <property type="entry name" value="DisA"/>
</dbReference>
<comment type="catalytic activity">
    <reaction evidence="1 10">
        <text>2 ATP = 3',3'-c-di-AMP + 2 diphosphate</text>
        <dbReference type="Rhea" id="RHEA:35655"/>
        <dbReference type="ChEBI" id="CHEBI:30616"/>
        <dbReference type="ChEBI" id="CHEBI:33019"/>
        <dbReference type="ChEBI" id="CHEBI:71500"/>
        <dbReference type="EC" id="2.7.7.85"/>
    </reaction>
</comment>
<dbReference type="EMBL" id="FYEK01000035">
    <property type="protein sequence ID" value="SNB67912.1"/>
    <property type="molecule type" value="Genomic_DNA"/>
</dbReference>
<evidence type="ECO:0000256" key="3">
    <source>
        <dbReference type="ARBA" id="ARBA00022679"/>
    </source>
</evidence>
<comment type="function">
    <text evidence="10">Catalyzes the condensation of 2 ATP molecules into cyclic di-AMP (c-di-AMP), a second messenger used to regulate differing processes in different bacteria.</text>
</comment>
<comment type="caution">
    <text evidence="10">Lacks conserved residue(s) required for the propagation of feature annotation.</text>
</comment>
<comment type="similarity">
    <text evidence="10">Belongs to the adenylate cyclase family. DacA/CdaA subfamily.</text>
</comment>
<evidence type="ECO:0000256" key="10">
    <source>
        <dbReference type="HAMAP-Rule" id="MF_01499"/>
    </source>
</evidence>
<sequence length="292" mass="32613">MRDLLYLLDQLSWISLIDIGLVALLFFGILYSLKGTPAVTLVRGLFILILLVLILSGPLRSLRAMRWLLERALPALLIAIPIIFQPELRRALERLGRVGLWLQRDPRGAPVDEVIEALVQACPRLAERRHGALIVLERTTGLQTYIDTGIRLDARVTPELLMTIFAPNTVLHDGAVIIRDGRVVAAGCILPLTTGWLGDPQLGLRHRAAIGITEVSDALAIVISEERGTISVALNGRMVRRLDARRLELVLRNFYSPPPEVAQTYRWLQELRELGRRAWVILFTIRGAGGKQ</sequence>
<evidence type="ECO:0000256" key="9">
    <source>
        <dbReference type="ARBA" id="ARBA00023136"/>
    </source>
</evidence>
<dbReference type="Proteomes" id="UP000197025">
    <property type="component" value="Unassembled WGS sequence"/>
</dbReference>
<evidence type="ECO:0000256" key="1">
    <source>
        <dbReference type="ARBA" id="ARBA00000877"/>
    </source>
</evidence>
<accession>A0A212R6X7</accession>
<comment type="subunit">
    <text evidence="10">Probably a homodimer.</text>
</comment>
<evidence type="ECO:0000313" key="13">
    <source>
        <dbReference type="Proteomes" id="UP000197025"/>
    </source>
</evidence>
<dbReference type="AlphaFoldDB" id="A0A212R6X7"/>
<dbReference type="NCBIfam" id="TIGR00159">
    <property type="entry name" value="diadenylate cyclase CdaA"/>
    <property type="match status" value="1"/>
</dbReference>
<evidence type="ECO:0000259" key="11">
    <source>
        <dbReference type="PROSITE" id="PS51794"/>
    </source>
</evidence>
<keyword evidence="5 10" id="KW-0548">Nucleotidyltransferase</keyword>
<keyword evidence="9 10" id="KW-0472">Membrane</keyword>
<dbReference type="RefSeq" id="WP_088571595.1">
    <property type="nucleotide sequence ID" value="NZ_FYEK01000035.1"/>
</dbReference>
<proteinExistence type="inferred from homology"/>
<dbReference type="InterPro" id="IPR036888">
    <property type="entry name" value="DNA_integrity_DisA_N_sf"/>
</dbReference>
<dbReference type="InterPro" id="IPR014046">
    <property type="entry name" value="C-di-AMP_synthase"/>
</dbReference>
<evidence type="ECO:0000256" key="5">
    <source>
        <dbReference type="ARBA" id="ARBA00022695"/>
    </source>
</evidence>
<dbReference type="GO" id="GO:0004016">
    <property type="term" value="F:adenylate cyclase activity"/>
    <property type="evidence" value="ECO:0007669"/>
    <property type="project" value="UniProtKB-UniRule"/>
</dbReference>
<dbReference type="PANTHER" id="PTHR34185">
    <property type="entry name" value="DIADENYLATE CYCLASE"/>
    <property type="match status" value="1"/>
</dbReference>
<dbReference type="SUPFAM" id="SSF143597">
    <property type="entry name" value="YojJ-like"/>
    <property type="match status" value="1"/>
</dbReference>
<evidence type="ECO:0000256" key="6">
    <source>
        <dbReference type="ARBA" id="ARBA00022741"/>
    </source>
</evidence>
<dbReference type="FunCoup" id="A0A212R6X7">
    <property type="interactions" value="58"/>
</dbReference>
<evidence type="ECO:0000313" key="12">
    <source>
        <dbReference type="EMBL" id="SNB67912.1"/>
    </source>
</evidence>
<feature type="domain" description="DAC" evidence="11">
    <location>
        <begin position="85"/>
        <end position="244"/>
    </location>
</feature>
<gene>
    <name evidence="10" type="primary">dacA</name>
    <name evidence="12" type="ORF">SAMN02746019_00002080</name>
</gene>
<keyword evidence="13" id="KW-1185">Reference proteome</keyword>
<feature type="transmembrane region" description="Helical" evidence="10">
    <location>
        <begin position="12"/>
        <end position="33"/>
    </location>
</feature>
<dbReference type="PIRSF" id="PIRSF004793">
    <property type="entry name" value="UCP004793"/>
    <property type="match status" value="1"/>
</dbReference>
<reference evidence="13" key="1">
    <citation type="submission" date="2017-06" db="EMBL/GenBank/DDBJ databases">
        <authorList>
            <person name="Varghese N."/>
            <person name="Submissions S."/>
        </authorList>
    </citation>
    <scope>NUCLEOTIDE SEQUENCE [LARGE SCALE GENOMIC DNA]</scope>
    <source>
        <strain evidence="13">JAD2</strain>
    </source>
</reference>
<name>A0A212R6X7_9CHLR</name>
<dbReference type="GO" id="GO:0106408">
    <property type="term" value="F:diadenylate cyclase activity"/>
    <property type="evidence" value="ECO:0007669"/>
    <property type="project" value="UniProtKB-EC"/>
</dbReference>
<keyword evidence="4 10" id="KW-0812">Transmembrane</keyword>
<dbReference type="PROSITE" id="PS51794">
    <property type="entry name" value="DAC"/>
    <property type="match status" value="1"/>
</dbReference>
<dbReference type="OrthoDB" id="9807385at2"/>
<dbReference type="PANTHER" id="PTHR34185:SF1">
    <property type="entry name" value="DIADENYLATE CYCLASE"/>
    <property type="match status" value="1"/>
</dbReference>
<keyword evidence="7 10" id="KW-0067">ATP-binding</keyword>
<keyword evidence="6 10" id="KW-0547">Nucleotide-binding</keyword>
<dbReference type="InParanoid" id="A0A212R6X7"/>
<dbReference type="EC" id="2.7.7.85" evidence="10"/>
<evidence type="ECO:0000256" key="7">
    <source>
        <dbReference type="ARBA" id="ARBA00022840"/>
    </source>
</evidence>
<dbReference type="GO" id="GO:0006171">
    <property type="term" value="P:cAMP biosynthetic process"/>
    <property type="evidence" value="ECO:0007669"/>
    <property type="project" value="InterPro"/>
</dbReference>
<keyword evidence="2 10" id="KW-1003">Cell membrane</keyword>
<dbReference type="InterPro" id="IPR034701">
    <property type="entry name" value="CdaA"/>
</dbReference>
<keyword evidence="3 10" id="KW-0808">Transferase</keyword>
<dbReference type="InterPro" id="IPR003390">
    <property type="entry name" value="DNA_integrity_scan_DisA_N"/>
</dbReference>
<dbReference type="Pfam" id="PF02457">
    <property type="entry name" value="DAC"/>
    <property type="match status" value="1"/>
</dbReference>
<dbReference type="GO" id="GO:0005524">
    <property type="term" value="F:ATP binding"/>
    <property type="evidence" value="ECO:0007669"/>
    <property type="project" value="UniProtKB-UniRule"/>
</dbReference>
<organism evidence="12 13">
    <name type="scientific">Thermoflexus hugenholtzii JAD2</name>
    <dbReference type="NCBI Taxonomy" id="877466"/>
    <lineage>
        <taxon>Bacteria</taxon>
        <taxon>Bacillati</taxon>
        <taxon>Chloroflexota</taxon>
        <taxon>Thermoflexia</taxon>
        <taxon>Thermoflexales</taxon>
        <taxon>Thermoflexaceae</taxon>
        <taxon>Thermoflexus</taxon>
    </lineage>
</organism>
<dbReference type="Gene3D" id="3.40.1700.10">
    <property type="entry name" value="DNA integrity scanning protein, DisA, N-terminal domain"/>
    <property type="match status" value="1"/>
</dbReference>
<feature type="transmembrane region" description="Helical" evidence="10">
    <location>
        <begin position="40"/>
        <end position="59"/>
    </location>
</feature>
<protein>
    <recommendedName>
        <fullName evidence="10">Diadenylate cyclase</fullName>
        <shortName evidence="10">DAC</shortName>
        <ecNumber evidence="10">2.7.7.85</ecNumber>
    </recommendedName>
    <alternativeName>
        <fullName evidence="10">Cyclic-di-AMP synthase</fullName>
        <shortName evidence="10">c-di-AMP synthase</shortName>
    </alternativeName>
</protein>
<evidence type="ECO:0000256" key="8">
    <source>
        <dbReference type="ARBA" id="ARBA00022989"/>
    </source>
</evidence>